<evidence type="ECO:0000256" key="1">
    <source>
        <dbReference type="SAM" id="SignalP"/>
    </source>
</evidence>
<dbReference type="RefSeq" id="WP_006983708.1">
    <property type="nucleotide sequence ID" value="NZ_ABVL01000041.1"/>
</dbReference>
<gene>
    <name evidence="2" type="ORF">CfE428DRAFT_6390</name>
</gene>
<dbReference type="InParanoid" id="B4DBU9"/>
<comment type="caution">
    <text evidence="2">The sequence shown here is derived from an EMBL/GenBank/DDBJ whole genome shotgun (WGS) entry which is preliminary data.</text>
</comment>
<evidence type="ECO:0000313" key="2">
    <source>
        <dbReference type="EMBL" id="EDY16065.1"/>
    </source>
</evidence>
<feature type="chain" id="PRO_5002800687" description="Secreted protein" evidence="1">
    <location>
        <begin position="27"/>
        <end position="95"/>
    </location>
</feature>
<protein>
    <recommendedName>
        <fullName evidence="4">Secreted protein</fullName>
    </recommendedName>
</protein>
<dbReference type="STRING" id="497964.CfE428DRAFT_6390"/>
<evidence type="ECO:0000313" key="3">
    <source>
        <dbReference type="Proteomes" id="UP000005824"/>
    </source>
</evidence>
<name>B4DBU9_9BACT</name>
<dbReference type="Proteomes" id="UP000005824">
    <property type="component" value="Unassembled WGS sequence"/>
</dbReference>
<keyword evidence="3" id="KW-1185">Reference proteome</keyword>
<accession>B4DBU9</accession>
<evidence type="ECO:0008006" key="4">
    <source>
        <dbReference type="Google" id="ProtNLM"/>
    </source>
</evidence>
<dbReference type="EMBL" id="ABVL01000041">
    <property type="protein sequence ID" value="EDY16065.1"/>
    <property type="molecule type" value="Genomic_DNA"/>
</dbReference>
<dbReference type="AlphaFoldDB" id="B4DBU9"/>
<organism evidence="2 3">
    <name type="scientific">Chthoniobacter flavus Ellin428</name>
    <dbReference type="NCBI Taxonomy" id="497964"/>
    <lineage>
        <taxon>Bacteria</taxon>
        <taxon>Pseudomonadati</taxon>
        <taxon>Verrucomicrobiota</taxon>
        <taxon>Spartobacteria</taxon>
        <taxon>Chthoniobacterales</taxon>
        <taxon>Chthoniobacteraceae</taxon>
        <taxon>Chthoniobacter</taxon>
    </lineage>
</organism>
<reference evidence="2 3" key="1">
    <citation type="journal article" date="2011" name="J. Bacteriol.">
        <title>Genome sequence of Chthoniobacter flavus Ellin428, an aerobic heterotrophic soil bacterium.</title>
        <authorList>
            <person name="Kant R."/>
            <person name="van Passel M.W."/>
            <person name="Palva A."/>
            <person name="Lucas S."/>
            <person name="Lapidus A."/>
            <person name="Glavina Del Rio T."/>
            <person name="Dalin E."/>
            <person name="Tice H."/>
            <person name="Bruce D."/>
            <person name="Goodwin L."/>
            <person name="Pitluck S."/>
            <person name="Larimer F.W."/>
            <person name="Land M.L."/>
            <person name="Hauser L."/>
            <person name="Sangwan P."/>
            <person name="de Vos W.M."/>
            <person name="Janssen P.H."/>
            <person name="Smidt H."/>
        </authorList>
    </citation>
    <scope>NUCLEOTIDE SEQUENCE [LARGE SCALE GENOMIC DNA]</scope>
    <source>
        <strain evidence="2 3">Ellin428</strain>
    </source>
</reference>
<sequence length="95" mass="10690">MSLPVDLLTRCTPWFGVMLLAATAPAAVQAEPRTELDSNCGRISKTTATIATTRRRRRAIFRMDNLFLEDRLREYAAVVGDHGSNQLGARCRRRK</sequence>
<feature type="signal peptide" evidence="1">
    <location>
        <begin position="1"/>
        <end position="26"/>
    </location>
</feature>
<keyword evidence="1" id="KW-0732">Signal</keyword>
<proteinExistence type="predicted"/>